<protein>
    <recommendedName>
        <fullName evidence="1">Reverse transcriptase Ty1/copia-type domain-containing protein</fullName>
    </recommendedName>
</protein>
<gene>
    <name evidence="2" type="ORF">PDE001_LOCUS9566</name>
</gene>
<comment type="caution">
    <text evidence="2">The sequence shown here is derived from an EMBL/GenBank/DDBJ whole genome shotgun (WGS) entry which is preliminary data.</text>
</comment>
<name>A0AAV0V7C9_9STRA</name>
<dbReference type="Proteomes" id="UP001162029">
    <property type="component" value="Unassembled WGS sequence"/>
</dbReference>
<dbReference type="AlphaFoldDB" id="A0AAV0V7C9"/>
<accession>A0AAV0V7C9</accession>
<sequence>MCSRRVFSGRFADVIRVGDGIASKWMEACNSEFKSLCKNETWELVPLPHGRKAIRSNWVFKVKENQVGAIERFKARLVAMGFLQKYDVDFEETFAPVAKFTSTRIILSIAVQYKLVLHLMDVKTAFLNGLLEEEIYIKQPEGFIDSKHPDYTIDIFKRKIGVTKCEMDHCVYIKRMIFVVLYIEDLILACNDMDLLAASKRALSERFEMSDLGDSSTAWHGSRV</sequence>
<evidence type="ECO:0000259" key="1">
    <source>
        <dbReference type="Pfam" id="PF07727"/>
    </source>
</evidence>
<proteinExistence type="predicted"/>
<dbReference type="InterPro" id="IPR043502">
    <property type="entry name" value="DNA/RNA_pol_sf"/>
</dbReference>
<feature type="domain" description="Reverse transcriptase Ty1/copia-type" evidence="1">
    <location>
        <begin position="39"/>
        <end position="150"/>
    </location>
</feature>
<evidence type="ECO:0000313" key="3">
    <source>
        <dbReference type="Proteomes" id="UP001162029"/>
    </source>
</evidence>
<dbReference type="EMBL" id="CANTFM010002089">
    <property type="protein sequence ID" value="CAI5744418.1"/>
    <property type="molecule type" value="Genomic_DNA"/>
</dbReference>
<reference evidence="2" key="1">
    <citation type="submission" date="2022-12" db="EMBL/GenBank/DDBJ databases">
        <authorList>
            <person name="Webb A."/>
        </authorList>
    </citation>
    <scope>NUCLEOTIDE SEQUENCE</scope>
    <source>
        <strain evidence="2">Pd1</strain>
    </source>
</reference>
<organism evidence="2 3">
    <name type="scientific">Peronospora destructor</name>
    <dbReference type="NCBI Taxonomy" id="86335"/>
    <lineage>
        <taxon>Eukaryota</taxon>
        <taxon>Sar</taxon>
        <taxon>Stramenopiles</taxon>
        <taxon>Oomycota</taxon>
        <taxon>Peronosporomycetes</taxon>
        <taxon>Peronosporales</taxon>
        <taxon>Peronosporaceae</taxon>
        <taxon>Peronospora</taxon>
    </lineage>
</organism>
<dbReference type="SUPFAM" id="SSF56672">
    <property type="entry name" value="DNA/RNA polymerases"/>
    <property type="match status" value="1"/>
</dbReference>
<keyword evidence="3" id="KW-1185">Reference proteome</keyword>
<evidence type="ECO:0000313" key="2">
    <source>
        <dbReference type="EMBL" id="CAI5744418.1"/>
    </source>
</evidence>
<dbReference type="InterPro" id="IPR013103">
    <property type="entry name" value="RVT_2"/>
</dbReference>
<dbReference type="Pfam" id="PF07727">
    <property type="entry name" value="RVT_2"/>
    <property type="match status" value="1"/>
</dbReference>